<dbReference type="GO" id="GO:0004644">
    <property type="term" value="F:phosphoribosylglycinamide formyltransferase activity"/>
    <property type="evidence" value="ECO:0007669"/>
    <property type="project" value="UniProtKB-UniRule"/>
</dbReference>
<evidence type="ECO:0000313" key="7">
    <source>
        <dbReference type="EMBL" id="NRO34519.1"/>
    </source>
</evidence>
<name>A0A3Q8SVU8_LACHE</name>
<dbReference type="HAMAP" id="MF_01930">
    <property type="entry name" value="PurN"/>
    <property type="match status" value="1"/>
</dbReference>
<dbReference type="Pfam" id="PF00551">
    <property type="entry name" value="Formyl_trans_N"/>
    <property type="match status" value="1"/>
</dbReference>
<feature type="site" description="Raises pKa of active site His" evidence="4">
    <location>
        <position position="148"/>
    </location>
</feature>
<dbReference type="SUPFAM" id="SSF53328">
    <property type="entry name" value="Formyltransferase"/>
    <property type="match status" value="1"/>
</dbReference>
<dbReference type="UniPathway" id="UPA00074">
    <property type="reaction ID" value="UER00126"/>
</dbReference>
<keyword evidence="2 4" id="KW-0808">Transferase</keyword>
<keyword evidence="3 4" id="KW-0658">Purine biosynthesis</keyword>
<dbReference type="RefSeq" id="WP_014918438.1">
    <property type="nucleotide sequence ID" value="NZ_CP019581.1"/>
</dbReference>
<dbReference type="EMBL" id="WCHB01000018">
    <property type="protein sequence ID" value="NRO34519.1"/>
    <property type="molecule type" value="Genomic_DNA"/>
</dbReference>
<comment type="pathway">
    <text evidence="1 4">Purine metabolism; IMP biosynthesis via de novo pathway; N(2)-formyl-N(1)-(5-phospho-D-ribosyl)glycinamide from N(1)-(5-phospho-D-ribosyl)glycinamide (10-formyl THF route): step 1/1.</text>
</comment>
<reference evidence="6 8" key="1">
    <citation type="submission" date="2017-02" db="EMBL/GenBank/DDBJ databases">
        <title>Complete genome sequence of Lactobacillus helveticus.</title>
        <authorList>
            <person name="Kim J.F."/>
            <person name="Chung Y."/>
            <person name="Kwak M."/>
        </authorList>
    </citation>
    <scope>NUCLEOTIDE SEQUENCE [LARGE SCALE GENOMIC DNA]</scope>
    <source>
        <strain evidence="6 8">LH5</strain>
    </source>
</reference>
<sequence length="198" mass="22101">MRVAILASGNGTNFEALTKKFQAGEIPGTEALMFCNHPNAPVVKRAERLGIPHEAFSVKECGGKTAYEKRLLKVLQDYQIDFIVLSGYLRVVGPTILNEYPNAIINLHPALLPSYPGLNSIERAFEDYKQGKIKETGVTVHFIDAHLDHGPIIAQQAVPIYPDDTVETLEARVHETEHQLFPATLKKVLSQRMEKEEN</sequence>
<feature type="active site" description="Proton donor" evidence="4">
    <location>
        <position position="108"/>
    </location>
</feature>
<protein>
    <recommendedName>
        <fullName evidence="4">Phosphoribosylglycinamide formyltransferase</fullName>
        <ecNumber evidence="4">2.1.2.2</ecNumber>
    </recommendedName>
    <alternativeName>
        <fullName evidence="4">5'-phosphoribosylglycinamide transformylase</fullName>
    </alternativeName>
    <alternativeName>
        <fullName evidence="4">GAR transformylase</fullName>
        <shortName evidence="4">GART</shortName>
    </alternativeName>
</protein>
<evidence type="ECO:0000256" key="2">
    <source>
        <dbReference type="ARBA" id="ARBA00022679"/>
    </source>
</evidence>
<dbReference type="InterPro" id="IPR002376">
    <property type="entry name" value="Formyl_transf_N"/>
</dbReference>
<dbReference type="PANTHER" id="PTHR43369:SF2">
    <property type="entry name" value="PHOSPHORIBOSYLGLYCINAMIDE FORMYLTRANSFERASE"/>
    <property type="match status" value="1"/>
</dbReference>
<dbReference type="AlphaFoldDB" id="A0A3Q8SVU8"/>
<reference evidence="7" key="2">
    <citation type="submission" date="2019-09" db="EMBL/GenBank/DDBJ databases">
        <title>Comparative genomic analysis of Lactobacillus helveticus.</title>
        <authorList>
            <person name="Zhang H."/>
            <person name="Chen Y."/>
            <person name="Zhong Z."/>
        </authorList>
    </citation>
    <scope>NUCLEOTIDE SEQUENCE</scope>
    <source>
        <strain evidence="7">IMAU30003</strain>
    </source>
</reference>
<dbReference type="NCBIfam" id="TIGR00639">
    <property type="entry name" value="PurN"/>
    <property type="match status" value="1"/>
</dbReference>
<feature type="domain" description="Formyl transferase N-terminal" evidence="5">
    <location>
        <begin position="1"/>
        <end position="184"/>
    </location>
</feature>
<accession>A0A3Q8SVU8</accession>
<dbReference type="InterPro" id="IPR004607">
    <property type="entry name" value="GART"/>
</dbReference>
<evidence type="ECO:0000256" key="1">
    <source>
        <dbReference type="ARBA" id="ARBA00005054"/>
    </source>
</evidence>
<feature type="binding site" evidence="4">
    <location>
        <position position="106"/>
    </location>
    <ligand>
        <name>(6R)-10-formyltetrahydrofolate</name>
        <dbReference type="ChEBI" id="CHEBI:195366"/>
    </ligand>
</feature>
<comment type="caution">
    <text evidence="4">Lacks conserved residue(s) required for the propagation of feature annotation.</text>
</comment>
<comment type="similarity">
    <text evidence="4">Belongs to the GART family.</text>
</comment>
<dbReference type="EMBL" id="CP019581">
    <property type="protein sequence ID" value="AZK92334.1"/>
    <property type="molecule type" value="Genomic_DNA"/>
</dbReference>
<dbReference type="PANTHER" id="PTHR43369">
    <property type="entry name" value="PHOSPHORIBOSYLGLYCINAMIDE FORMYLTRANSFERASE"/>
    <property type="match status" value="1"/>
</dbReference>
<comment type="function">
    <text evidence="4">Catalyzes the transfer of a formyl group from 10-formyltetrahydrofolate to 5-phospho-ribosyl-glycinamide (GAR), producing 5-phospho-ribosyl-N-formylglycinamide (FGAR) and tetrahydrofolate.</text>
</comment>
<dbReference type="GO" id="GO:0006189">
    <property type="term" value="P:'de novo' IMP biosynthetic process"/>
    <property type="evidence" value="ECO:0007669"/>
    <property type="project" value="UniProtKB-UniRule"/>
</dbReference>
<evidence type="ECO:0000313" key="8">
    <source>
        <dbReference type="Proteomes" id="UP000267945"/>
    </source>
</evidence>
<evidence type="ECO:0000313" key="6">
    <source>
        <dbReference type="EMBL" id="AZK92334.1"/>
    </source>
</evidence>
<evidence type="ECO:0000256" key="3">
    <source>
        <dbReference type="ARBA" id="ARBA00022755"/>
    </source>
</evidence>
<feature type="binding site" evidence="4">
    <location>
        <begin position="11"/>
        <end position="13"/>
    </location>
    <ligand>
        <name>N(1)-(5-phospho-beta-D-ribosyl)glycinamide</name>
        <dbReference type="ChEBI" id="CHEBI:143788"/>
    </ligand>
</feature>
<dbReference type="InterPro" id="IPR036477">
    <property type="entry name" value="Formyl_transf_N_sf"/>
</dbReference>
<dbReference type="Gene3D" id="3.40.50.170">
    <property type="entry name" value="Formyl transferase, N-terminal domain"/>
    <property type="match status" value="1"/>
</dbReference>
<dbReference type="CDD" id="cd08645">
    <property type="entry name" value="FMT_core_GART"/>
    <property type="match status" value="1"/>
</dbReference>
<proteinExistence type="inferred from homology"/>
<comment type="catalytic activity">
    <reaction evidence="4">
        <text>N(1)-(5-phospho-beta-D-ribosyl)glycinamide + (6R)-10-formyltetrahydrofolate = N(2)-formyl-N(1)-(5-phospho-beta-D-ribosyl)glycinamide + (6S)-5,6,7,8-tetrahydrofolate + H(+)</text>
        <dbReference type="Rhea" id="RHEA:15053"/>
        <dbReference type="ChEBI" id="CHEBI:15378"/>
        <dbReference type="ChEBI" id="CHEBI:57453"/>
        <dbReference type="ChEBI" id="CHEBI:143788"/>
        <dbReference type="ChEBI" id="CHEBI:147286"/>
        <dbReference type="ChEBI" id="CHEBI:195366"/>
        <dbReference type="EC" id="2.1.2.2"/>
    </reaction>
</comment>
<organism evidence="6 8">
    <name type="scientific">Lactobacillus helveticus</name>
    <name type="common">Lactobacillus suntoryeus</name>
    <dbReference type="NCBI Taxonomy" id="1587"/>
    <lineage>
        <taxon>Bacteria</taxon>
        <taxon>Bacillati</taxon>
        <taxon>Bacillota</taxon>
        <taxon>Bacilli</taxon>
        <taxon>Lactobacillales</taxon>
        <taxon>Lactobacillaceae</taxon>
        <taxon>Lactobacillus</taxon>
    </lineage>
</organism>
<dbReference type="GO" id="GO:0005829">
    <property type="term" value="C:cytosol"/>
    <property type="evidence" value="ECO:0007669"/>
    <property type="project" value="TreeGrafter"/>
</dbReference>
<dbReference type="EC" id="2.1.2.2" evidence="4"/>
<dbReference type="GeneID" id="99756118"/>
<feature type="binding site" evidence="4">
    <location>
        <position position="64"/>
    </location>
    <ligand>
        <name>(6R)-10-formyltetrahydrofolate</name>
        <dbReference type="ChEBI" id="CHEBI:195366"/>
    </ligand>
</feature>
<evidence type="ECO:0000259" key="5">
    <source>
        <dbReference type="Pfam" id="PF00551"/>
    </source>
</evidence>
<evidence type="ECO:0000256" key="4">
    <source>
        <dbReference type="HAMAP-Rule" id="MF_01930"/>
    </source>
</evidence>
<gene>
    <name evidence="4 6" type="primary">purN</name>
    <name evidence="7" type="ORF">IMAU30003_00757</name>
    <name evidence="6" type="ORF">LH5_02148</name>
</gene>
<dbReference type="Proteomes" id="UP000651333">
    <property type="component" value="Unassembled WGS sequence"/>
</dbReference>
<dbReference type="Proteomes" id="UP000267945">
    <property type="component" value="Chromosome"/>
</dbReference>